<keyword evidence="1" id="KW-0812">Transmembrane</keyword>
<feature type="transmembrane region" description="Helical" evidence="1">
    <location>
        <begin position="74"/>
        <end position="96"/>
    </location>
</feature>
<feature type="transmembrane region" description="Helical" evidence="1">
    <location>
        <begin position="327"/>
        <end position="344"/>
    </location>
</feature>
<feature type="transmembrane region" description="Helical" evidence="1">
    <location>
        <begin position="512"/>
        <end position="532"/>
    </location>
</feature>
<feature type="transmembrane region" description="Helical" evidence="1">
    <location>
        <begin position="197"/>
        <end position="215"/>
    </location>
</feature>
<feature type="transmembrane region" description="Helical" evidence="1">
    <location>
        <begin position="351"/>
        <end position="367"/>
    </location>
</feature>
<protein>
    <submittedName>
        <fullName evidence="2">DUF2206 domain-containing protein</fullName>
    </submittedName>
</protein>
<organism evidence="2 3">
    <name type="scientific">Haloferax volcanii</name>
    <name type="common">Halobacterium volcanii</name>
    <dbReference type="NCBI Taxonomy" id="2246"/>
    <lineage>
        <taxon>Archaea</taxon>
        <taxon>Methanobacteriati</taxon>
        <taxon>Methanobacteriota</taxon>
        <taxon>Stenosarchaea group</taxon>
        <taxon>Halobacteria</taxon>
        <taxon>Halobacteriales</taxon>
        <taxon>Haloferacaceae</taxon>
        <taxon>Haloferax</taxon>
    </lineage>
</organism>
<gene>
    <name evidence="2" type="ORF">FQA18_11985</name>
</gene>
<feature type="transmembrane region" description="Helical" evidence="1">
    <location>
        <begin position="473"/>
        <end position="491"/>
    </location>
</feature>
<sequence>MSRTQSKLANLLTTGRINTLTVFTALLLASFNISHLIHIDSLHIKFISGIMLLSFIPGALLISSLGLSRSNTEFVMMSFGTSIVLDSIVAFILTTFGPKVSNTPPISTTHIVISINMMVISLLILNFYKSHPSRISIPNFGSGSVPKLITITMLPILSVLGAYFTYTYRLNQISFLVFCLIPIVVFLFCIQETREDIYPIALWSITLSLFILVSLSSKFVTNWDTAFVYSLTNDVLKVGFWNPGPTSAPKVSLIPVVVLAPVVVKATGGSLTLVFKILYPLIYSTLPLVVYMIAKKQNMSSRTAFLIGFLFISFDATIFGITRLYRQALAMLFIALFLYSSFFLKKSHSQNLLSAIFATGIVISHYATSYLFAIIFAPVVLIILINQRFSLLSFFDDTIYESRIGTKFSFFAVLNITWYMFTSGFFNGFVSLSVYLFRDLGLNSIGSSSSGSSQTAQEVQDIPMELLPFVSRVSMYALVGIIGATIAFLFIRQYLLDKSNEDDSILVDDAMFLFAGSSVSLLVITLIIPYPFFTISRIYALLSVFLTQFLSVGIITISELIKRHANQSVSPIPIIMAFTLVFFSLNTGLPQEVVGDDHPNFAVQVPDQSDSLIQTADALDRNSWTTNRDIQAINWMKNHDSLATVYTDSLLDVPFTSYGGLKKATRNREIQDLISYPSSNNQGSSVTTYTGSDIVIESGTNQFCTYLGSANQVENVVKYREDWVVNADRAYLQSEPVEESFDRGLNKIYSGGTTGYWCNQSANR</sequence>
<feature type="transmembrane region" description="Helical" evidence="1">
    <location>
        <begin position="20"/>
        <end position="37"/>
    </location>
</feature>
<feature type="transmembrane region" description="Helical" evidence="1">
    <location>
        <begin position="303"/>
        <end position="321"/>
    </location>
</feature>
<comment type="caution">
    <text evidence="2">The sequence shown here is derived from an EMBL/GenBank/DDBJ whole genome shotgun (WGS) entry which is preliminary data.</text>
</comment>
<proteinExistence type="predicted"/>
<feature type="transmembrane region" description="Helical" evidence="1">
    <location>
        <begin position="416"/>
        <end position="437"/>
    </location>
</feature>
<dbReference type="EMBL" id="VMTR01000083">
    <property type="protein sequence ID" value="TVT94422.1"/>
    <property type="molecule type" value="Genomic_DNA"/>
</dbReference>
<dbReference type="AlphaFoldDB" id="A0A558G9I2"/>
<feature type="transmembrane region" description="Helical" evidence="1">
    <location>
        <begin position="43"/>
        <end position="62"/>
    </location>
</feature>
<dbReference type="Pfam" id="PF09971">
    <property type="entry name" value="DUF2206"/>
    <property type="match status" value="1"/>
</dbReference>
<feature type="transmembrane region" description="Helical" evidence="1">
    <location>
        <begin position="148"/>
        <end position="166"/>
    </location>
</feature>
<evidence type="ECO:0000313" key="2">
    <source>
        <dbReference type="EMBL" id="TVT94422.1"/>
    </source>
</evidence>
<evidence type="ECO:0000256" key="1">
    <source>
        <dbReference type="SAM" id="Phobius"/>
    </source>
</evidence>
<feature type="transmembrane region" description="Helical" evidence="1">
    <location>
        <begin position="108"/>
        <end position="128"/>
    </location>
</feature>
<reference evidence="2 3" key="1">
    <citation type="submission" date="2019-07" db="EMBL/GenBank/DDBJ databases">
        <title>Draft genome sequence of Haloferax volcanii SS0101, isolated from salt farm in Samut Sakhon, Thailand.</title>
        <authorList>
            <person name="Wanthongcharoen S."/>
            <person name="Yamprayoonswat W."/>
            <person name="Ruangsuj P."/>
            <person name="Thongpramul N."/>
            <person name="Jumpathong W."/>
            <person name="Sittihan S."/>
            <person name="Kanjanavas P."/>
            <person name="Yasawong M."/>
        </authorList>
    </citation>
    <scope>NUCLEOTIDE SEQUENCE [LARGE SCALE GENOMIC DNA]</scope>
    <source>
        <strain evidence="2 3">SS0101</strain>
    </source>
</reference>
<keyword evidence="1" id="KW-1133">Transmembrane helix</keyword>
<dbReference type="InterPro" id="IPR018701">
    <property type="entry name" value="DUF2206_membrane"/>
</dbReference>
<keyword evidence="1" id="KW-0472">Membrane</keyword>
<accession>A0A558G9I2</accession>
<feature type="transmembrane region" description="Helical" evidence="1">
    <location>
        <begin position="373"/>
        <end position="395"/>
    </location>
</feature>
<dbReference type="Proteomes" id="UP000320212">
    <property type="component" value="Unassembled WGS sequence"/>
</dbReference>
<feature type="transmembrane region" description="Helical" evidence="1">
    <location>
        <begin position="538"/>
        <end position="557"/>
    </location>
</feature>
<feature type="transmembrane region" description="Helical" evidence="1">
    <location>
        <begin position="172"/>
        <end position="190"/>
    </location>
</feature>
<feature type="transmembrane region" description="Helical" evidence="1">
    <location>
        <begin position="277"/>
        <end position="294"/>
    </location>
</feature>
<evidence type="ECO:0000313" key="3">
    <source>
        <dbReference type="Proteomes" id="UP000320212"/>
    </source>
</evidence>
<dbReference type="RefSeq" id="WP_144858933.1">
    <property type="nucleotide sequence ID" value="NZ_VMTR01000083.1"/>
</dbReference>
<feature type="transmembrane region" description="Helical" evidence="1">
    <location>
        <begin position="569"/>
        <end position="589"/>
    </location>
</feature>
<name>A0A558G9I2_HALVO</name>